<reference evidence="4" key="1">
    <citation type="submission" date="2021-01" db="EMBL/GenBank/DDBJ databases">
        <authorList>
            <person name="Corre E."/>
            <person name="Pelletier E."/>
            <person name="Niang G."/>
            <person name="Scheremetjew M."/>
            <person name="Finn R."/>
            <person name="Kale V."/>
            <person name="Holt S."/>
            <person name="Cochrane G."/>
            <person name="Meng A."/>
            <person name="Brown T."/>
            <person name="Cohen L."/>
        </authorList>
    </citation>
    <scope>NUCLEOTIDE SEQUENCE</scope>
    <source>
        <strain evidence="4">CCMP622</strain>
    </source>
</reference>
<feature type="domain" description="GH16" evidence="3">
    <location>
        <begin position="25"/>
        <end position="267"/>
    </location>
</feature>
<dbReference type="InterPro" id="IPR050546">
    <property type="entry name" value="Glycosyl_Hydrlase_16"/>
</dbReference>
<sequence>MGGGGNWEFEMYINSRRNSYVRDGVLFLKPTLSIEAFGEDLVLGANEDWTMNRADMWGSTPADMCTGNQFYGCERISTDDNPLNYIQSGRVRTAESFSFKYGRVEVRAALPRGDWLWPAIWMLPQDNVYGPWPASGEIDIMESRGNAPSYISGTGQHMGCDSYGATLHWGPAYNTDGFAHTMGTYTLEKDDFSKGFHIFGLYWTPDELIFYVDDESNVVNHVPFKEKDNFWKMGLKNGVWKSDKNGDIPFKKQFTNPWVGADAPAPFDQEFYLIFNLAVGGTAGVGPQGFFPDGLGNKPWTNTDLTSAKDFIAAKDDWLPTWSKNGSHGQIGESAALRIDSVNVWGFEGISTWTYHNNYTGKAGIVSAMAVEGRSVSGIPWGLWALMIFVVGVMVGLALAPNWKEVKELSRAIQTRTCYGAVPP</sequence>
<accession>A0A7S2TPW5</accession>
<keyword evidence="2" id="KW-0472">Membrane</keyword>
<evidence type="ECO:0000259" key="3">
    <source>
        <dbReference type="PROSITE" id="PS51762"/>
    </source>
</evidence>
<dbReference type="SUPFAM" id="SSF49899">
    <property type="entry name" value="Concanavalin A-like lectins/glucanases"/>
    <property type="match status" value="1"/>
</dbReference>
<gene>
    <name evidence="4" type="ORF">LSP00402_LOCUS8087</name>
</gene>
<dbReference type="InterPro" id="IPR000757">
    <property type="entry name" value="Beta-glucanase-like"/>
</dbReference>
<dbReference type="EMBL" id="HBHP01013020">
    <property type="protein sequence ID" value="CAD9760273.1"/>
    <property type="molecule type" value="Transcribed_RNA"/>
</dbReference>
<proteinExistence type="inferred from homology"/>
<evidence type="ECO:0000313" key="4">
    <source>
        <dbReference type="EMBL" id="CAD9760273.1"/>
    </source>
</evidence>
<dbReference type="PROSITE" id="PS51762">
    <property type="entry name" value="GH16_2"/>
    <property type="match status" value="1"/>
</dbReference>
<feature type="transmembrane region" description="Helical" evidence="2">
    <location>
        <begin position="381"/>
        <end position="400"/>
    </location>
</feature>
<dbReference type="GO" id="GO:0004553">
    <property type="term" value="F:hydrolase activity, hydrolyzing O-glycosyl compounds"/>
    <property type="evidence" value="ECO:0007669"/>
    <property type="project" value="InterPro"/>
</dbReference>
<keyword evidence="2" id="KW-0812">Transmembrane</keyword>
<keyword evidence="2" id="KW-1133">Transmembrane helix</keyword>
<dbReference type="Gene3D" id="2.60.120.200">
    <property type="match status" value="1"/>
</dbReference>
<dbReference type="PANTHER" id="PTHR10963:SF55">
    <property type="entry name" value="GLYCOSIDE HYDROLASE FAMILY 16 PROTEIN"/>
    <property type="match status" value="1"/>
</dbReference>
<protein>
    <recommendedName>
        <fullName evidence="3">GH16 domain-containing protein</fullName>
    </recommendedName>
</protein>
<dbReference type="GO" id="GO:0005975">
    <property type="term" value="P:carbohydrate metabolic process"/>
    <property type="evidence" value="ECO:0007669"/>
    <property type="project" value="InterPro"/>
</dbReference>
<name>A0A7S2TPW5_9EUKA</name>
<evidence type="ECO:0000256" key="2">
    <source>
        <dbReference type="SAM" id="Phobius"/>
    </source>
</evidence>
<organism evidence="4">
    <name type="scientific">Lotharella oceanica</name>
    <dbReference type="NCBI Taxonomy" id="641309"/>
    <lineage>
        <taxon>Eukaryota</taxon>
        <taxon>Sar</taxon>
        <taxon>Rhizaria</taxon>
        <taxon>Cercozoa</taxon>
        <taxon>Chlorarachniophyceae</taxon>
        <taxon>Lotharella</taxon>
    </lineage>
</organism>
<evidence type="ECO:0000256" key="1">
    <source>
        <dbReference type="ARBA" id="ARBA00006865"/>
    </source>
</evidence>
<comment type="similarity">
    <text evidence="1">Belongs to the glycosyl hydrolase 16 family.</text>
</comment>
<dbReference type="Pfam" id="PF00722">
    <property type="entry name" value="Glyco_hydro_16"/>
    <property type="match status" value="1"/>
</dbReference>
<dbReference type="AlphaFoldDB" id="A0A7S2TPW5"/>
<dbReference type="InterPro" id="IPR013320">
    <property type="entry name" value="ConA-like_dom_sf"/>
</dbReference>
<dbReference type="PANTHER" id="PTHR10963">
    <property type="entry name" value="GLYCOSYL HYDROLASE-RELATED"/>
    <property type="match status" value="1"/>
</dbReference>